<gene>
    <name evidence="1" type="ORF">RFI_03895</name>
</gene>
<evidence type="ECO:0000313" key="2">
    <source>
        <dbReference type="Proteomes" id="UP000023152"/>
    </source>
</evidence>
<sequence length="120" mass="14301">MLFFFFFCKLDGIKKIAWVDESITKLENALMKIDIKEYLQQRQFIVQFGNEIQEFTKNQENLNKEFESCFILFFFFGKIGSYLQMFLIVGTDITTQNASMGEEMVEFKKNQLLSSFVQFY</sequence>
<evidence type="ECO:0000313" key="1">
    <source>
        <dbReference type="EMBL" id="ETO33212.1"/>
    </source>
</evidence>
<proteinExistence type="predicted"/>
<dbReference type="EMBL" id="ASPP01003589">
    <property type="protein sequence ID" value="ETO33212.1"/>
    <property type="molecule type" value="Genomic_DNA"/>
</dbReference>
<accession>X6P6G6</accession>
<name>X6P6G6_RETFI</name>
<reference evidence="1 2" key="1">
    <citation type="journal article" date="2013" name="Curr. Biol.">
        <title>The Genome of the Foraminiferan Reticulomyxa filosa.</title>
        <authorList>
            <person name="Glockner G."/>
            <person name="Hulsmann N."/>
            <person name="Schleicher M."/>
            <person name="Noegel A.A."/>
            <person name="Eichinger L."/>
            <person name="Gallinger C."/>
            <person name="Pawlowski J."/>
            <person name="Sierra R."/>
            <person name="Euteneuer U."/>
            <person name="Pillet L."/>
            <person name="Moustafa A."/>
            <person name="Platzer M."/>
            <person name="Groth M."/>
            <person name="Szafranski K."/>
            <person name="Schliwa M."/>
        </authorList>
    </citation>
    <scope>NUCLEOTIDE SEQUENCE [LARGE SCALE GENOMIC DNA]</scope>
</reference>
<comment type="caution">
    <text evidence="1">The sequence shown here is derived from an EMBL/GenBank/DDBJ whole genome shotgun (WGS) entry which is preliminary data.</text>
</comment>
<protein>
    <submittedName>
        <fullName evidence="1">Uncharacterized protein</fullName>
    </submittedName>
</protein>
<dbReference type="Proteomes" id="UP000023152">
    <property type="component" value="Unassembled WGS sequence"/>
</dbReference>
<keyword evidence="2" id="KW-1185">Reference proteome</keyword>
<organism evidence="1 2">
    <name type="scientific">Reticulomyxa filosa</name>
    <dbReference type="NCBI Taxonomy" id="46433"/>
    <lineage>
        <taxon>Eukaryota</taxon>
        <taxon>Sar</taxon>
        <taxon>Rhizaria</taxon>
        <taxon>Retaria</taxon>
        <taxon>Foraminifera</taxon>
        <taxon>Monothalamids</taxon>
        <taxon>Reticulomyxidae</taxon>
        <taxon>Reticulomyxa</taxon>
    </lineage>
</organism>
<dbReference type="AlphaFoldDB" id="X6P6G6"/>